<evidence type="ECO:0000256" key="8">
    <source>
        <dbReference type="ARBA" id="ARBA00022692"/>
    </source>
</evidence>
<evidence type="ECO:0000256" key="1">
    <source>
        <dbReference type="ARBA" id="ARBA00004477"/>
    </source>
</evidence>
<feature type="transmembrane region" description="Helical" evidence="17">
    <location>
        <begin position="241"/>
        <end position="265"/>
    </location>
</feature>
<gene>
    <name evidence="18" type="primary">DGA1</name>
    <name evidence="18" type="ORF">VC83_08502</name>
</gene>
<dbReference type="eggNOG" id="KOG0831">
    <property type="taxonomic scope" value="Eukaryota"/>
</dbReference>
<dbReference type="RefSeq" id="XP_024320463.1">
    <property type="nucleotide sequence ID" value="XM_024472051.1"/>
</dbReference>
<dbReference type="GO" id="GO:0006071">
    <property type="term" value="P:glycerol metabolic process"/>
    <property type="evidence" value="ECO:0007669"/>
    <property type="project" value="UniProtKB-KW"/>
</dbReference>
<evidence type="ECO:0000256" key="5">
    <source>
        <dbReference type="ARBA" id="ARBA00013244"/>
    </source>
</evidence>
<evidence type="ECO:0000256" key="6">
    <source>
        <dbReference type="ARBA" id="ARBA00022516"/>
    </source>
</evidence>
<organism evidence="18">
    <name type="scientific">Pseudogymnoascus destructans</name>
    <dbReference type="NCBI Taxonomy" id="655981"/>
    <lineage>
        <taxon>Eukaryota</taxon>
        <taxon>Fungi</taxon>
        <taxon>Dikarya</taxon>
        <taxon>Ascomycota</taxon>
        <taxon>Pezizomycotina</taxon>
        <taxon>Leotiomycetes</taxon>
        <taxon>Thelebolales</taxon>
        <taxon>Thelebolaceae</taxon>
        <taxon>Pseudogymnoascus</taxon>
    </lineage>
</organism>
<dbReference type="EC" id="2.3.1.20" evidence="5"/>
<dbReference type="CDD" id="cd07987">
    <property type="entry name" value="LPLAT_MGAT-like"/>
    <property type="match status" value="1"/>
</dbReference>
<feature type="compositionally biased region" description="Basic and acidic residues" evidence="16">
    <location>
        <begin position="66"/>
        <end position="113"/>
    </location>
</feature>
<dbReference type="PANTHER" id="PTHR12317">
    <property type="entry name" value="DIACYLGLYCEROL O-ACYLTRANSFERASE"/>
    <property type="match status" value="1"/>
</dbReference>
<dbReference type="GO" id="GO:0005789">
    <property type="term" value="C:endoplasmic reticulum membrane"/>
    <property type="evidence" value="ECO:0007669"/>
    <property type="project" value="UniProtKB-SubCell"/>
</dbReference>
<dbReference type="InterPro" id="IPR007130">
    <property type="entry name" value="DAGAT"/>
</dbReference>
<name>A0A177A0Z9_9PEZI</name>
<dbReference type="Proteomes" id="UP000077154">
    <property type="component" value="Unassembled WGS sequence"/>
</dbReference>
<proteinExistence type="inferred from homology"/>
<sequence>MTTMAMENGIPTVAELETVRQEVREELDLPPKSFADAVVEGEEELNGVKEGETVLPNSFAEVVVEGAKEGADEGERVGGEGNRETNGDKKEQRNGDKKARREQANNHTNDDGGKSYAAALLQPPKPITRQRRSKPSTRAPPLSHHTSIHSAELYSDTEFEDSDIFTNYPPTPSPSHSTEHLVSIKTPSRASSPGPQDGDPNRTGSRTLTSGREAGKNWHASRIRFAPLNIPLQRRLQTAMVLAHTLCIAVLIGTFLFACAIPLLWPLIVPYMVYIMFSKAGYSGELSMRSPRLRGSKLWSLFAGYFPARLHRTVELSPTRKYIFGYHPHGIISHGAFAAFATEALGFAQLFPGITNSLLTLDSNFRIPFYREYILALGLASVSRQSCENLLSRGGLNGEGMGRAITIVVGGARESLDARPGTLRLVLRRRYGFVKMALRTGADLVPVLGFGENELYDQFSVEGRPWIRRGQDLLKRTLGWTLPLFHARGVFNYDVGLVSYRRAVNVVVGRPIPVRQNRMPSVEEVEELHERYCEELVRLWETWKDDFAQGRAEEMRIGD</sequence>
<evidence type="ECO:0000256" key="15">
    <source>
        <dbReference type="ARBA" id="ARBA00048109"/>
    </source>
</evidence>
<accession>A0A177A0Z9</accession>
<keyword evidence="8 17" id="KW-0812">Transmembrane</keyword>
<dbReference type="AlphaFoldDB" id="A0A177A0Z9"/>
<evidence type="ECO:0000256" key="13">
    <source>
        <dbReference type="ARBA" id="ARBA00023136"/>
    </source>
</evidence>
<evidence type="ECO:0000256" key="11">
    <source>
        <dbReference type="ARBA" id="ARBA00022989"/>
    </source>
</evidence>
<evidence type="ECO:0000256" key="3">
    <source>
        <dbReference type="ARBA" id="ARBA00005189"/>
    </source>
</evidence>
<dbReference type="GO" id="GO:0019432">
    <property type="term" value="P:triglyceride biosynthetic process"/>
    <property type="evidence" value="ECO:0007669"/>
    <property type="project" value="TreeGrafter"/>
</dbReference>
<keyword evidence="7 18" id="KW-0808">Transferase</keyword>
<keyword evidence="14 18" id="KW-0012">Acyltransferase</keyword>
<evidence type="ECO:0000313" key="18">
    <source>
        <dbReference type="EMBL" id="OAF55162.1"/>
    </source>
</evidence>
<protein>
    <recommendedName>
        <fullName evidence="5">diacylglycerol O-acyltransferase</fullName>
        <ecNumber evidence="5">2.3.1.20</ecNumber>
    </recommendedName>
</protein>
<evidence type="ECO:0000256" key="17">
    <source>
        <dbReference type="SAM" id="Phobius"/>
    </source>
</evidence>
<keyword evidence="9" id="KW-0319">Glycerol metabolism</keyword>
<comment type="pathway">
    <text evidence="3">Lipid metabolism.</text>
</comment>
<keyword evidence="6" id="KW-0444">Lipid biosynthesis</keyword>
<evidence type="ECO:0000256" key="14">
    <source>
        <dbReference type="ARBA" id="ARBA00023315"/>
    </source>
</evidence>
<keyword evidence="11 17" id="KW-1133">Transmembrane helix</keyword>
<evidence type="ECO:0000256" key="2">
    <source>
        <dbReference type="ARBA" id="ARBA00004771"/>
    </source>
</evidence>
<comment type="pathway">
    <text evidence="2">Glycerolipid metabolism; triacylglycerol biosynthesis.</text>
</comment>
<comment type="catalytic activity">
    <reaction evidence="15">
        <text>an acyl-CoA + a 1,2-diacyl-sn-glycerol = a triacyl-sn-glycerol + CoA</text>
        <dbReference type="Rhea" id="RHEA:10868"/>
        <dbReference type="ChEBI" id="CHEBI:17815"/>
        <dbReference type="ChEBI" id="CHEBI:57287"/>
        <dbReference type="ChEBI" id="CHEBI:58342"/>
        <dbReference type="ChEBI" id="CHEBI:64615"/>
        <dbReference type="EC" id="2.3.1.20"/>
    </reaction>
</comment>
<dbReference type="GO" id="GO:0004144">
    <property type="term" value="F:diacylglycerol O-acyltransferase activity"/>
    <property type="evidence" value="ECO:0007669"/>
    <property type="project" value="UniProtKB-EC"/>
</dbReference>
<dbReference type="GeneID" id="36291542"/>
<evidence type="ECO:0000256" key="16">
    <source>
        <dbReference type="SAM" id="MobiDB-lite"/>
    </source>
</evidence>
<reference evidence="18" key="1">
    <citation type="submission" date="2016-03" db="EMBL/GenBank/DDBJ databases">
        <title>Updated assembly of Pseudogymnoascus destructans, the fungus causing white-nose syndrome of bats.</title>
        <authorList>
            <person name="Palmer J.M."/>
            <person name="Drees K.P."/>
            <person name="Foster J.T."/>
            <person name="Lindner D.L."/>
        </authorList>
    </citation>
    <scope>NUCLEOTIDE SEQUENCE [LARGE SCALE GENOMIC DNA]</scope>
    <source>
        <strain evidence="18">20631-21</strain>
    </source>
</reference>
<evidence type="ECO:0000256" key="4">
    <source>
        <dbReference type="ARBA" id="ARBA00005420"/>
    </source>
</evidence>
<keyword evidence="12" id="KW-0443">Lipid metabolism</keyword>
<keyword evidence="10" id="KW-0256">Endoplasmic reticulum</keyword>
<dbReference type="OrthoDB" id="264532at2759"/>
<dbReference type="PANTHER" id="PTHR12317:SF0">
    <property type="entry name" value="ACYLTRANSFERASE"/>
    <property type="match status" value="1"/>
</dbReference>
<dbReference type="EMBL" id="KV441411">
    <property type="protein sequence ID" value="OAF55162.1"/>
    <property type="molecule type" value="Genomic_DNA"/>
</dbReference>
<comment type="subcellular location">
    <subcellularLocation>
        <location evidence="1">Endoplasmic reticulum membrane</location>
        <topology evidence="1">Multi-pass membrane protein</topology>
    </subcellularLocation>
</comment>
<evidence type="ECO:0000256" key="12">
    <source>
        <dbReference type="ARBA" id="ARBA00023098"/>
    </source>
</evidence>
<evidence type="ECO:0000256" key="10">
    <source>
        <dbReference type="ARBA" id="ARBA00022824"/>
    </source>
</evidence>
<comment type="similarity">
    <text evidence="4">Belongs to the diacylglycerol acyltransferase family.</text>
</comment>
<feature type="region of interest" description="Disordered" evidence="16">
    <location>
        <begin position="42"/>
        <end position="215"/>
    </location>
</feature>
<evidence type="ECO:0000256" key="7">
    <source>
        <dbReference type="ARBA" id="ARBA00022679"/>
    </source>
</evidence>
<dbReference type="Pfam" id="PF03982">
    <property type="entry name" value="DAGAT"/>
    <property type="match status" value="1"/>
</dbReference>
<dbReference type="VEuPathDB" id="FungiDB:GMDG_07028"/>
<keyword evidence="13 17" id="KW-0472">Membrane</keyword>
<evidence type="ECO:0000256" key="9">
    <source>
        <dbReference type="ARBA" id="ARBA00022798"/>
    </source>
</evidence>
<feature type="compositionally biased region" description="Polar residues" evidence="16">
    <location>
        <begin position="185"/>
        <end position="194"/>
    </location>
</feature>